<dbReference type="HOGENOM" id="CLU_024566_3_0_11"/>
<dbReference type="RefSeq" id="WP_015881970.1">
    <property type="nucleotide sequence ID" value="NC_012669.1"/>
</dbReference>
<name>C5C2P4_BEUC1</name>
<dbReference type="Proteomes" id="UP000007962">
    <property type="component" value="Chromosome"/>
</dbReference>
<dbReference type="Pfam" id="PF03747">
    <property type="entry name" value="ADP_ribosyl_GH"/>
    <property type="match status" value="1"/>
</dbReference>
<keyword evidence="1" id="KW-0460">Magnesium</keyword>
<feature type="binding site" evidence="1">
    <location>
        <position position="268"/>
    </location>
    <ligand>
        <name>Mg(2+)</name>
        <dbReference type="ChEBI" id="CHEBI:18420"/>
        <label>1</label>
    </ligand>
</feature>
<protein>
    <submittedName>
        <fullName evidence="2">ADP-ribosylation/Crystallin J1</fullName>
    </submittedName>
</protein>
<evidence type="ECO:0000313" key="3">
    <source>
        <dbReference type="Proteomes" id="UP000007962"/>
    </source>
</evidence>
<sequence length="327" mass="34140">MTPDRHSRALGALVGQAVGDALGAPTENMTPQQIRARYGWVEGFVSDDPAGTDDTEYAVLTSWTVLRFGRALTHADVSSMWREHVVSQRGGFHGGGFSEMGAIANLRRGIDAPQSGTDNHESWSDGCAMRVVGIGVFCAGDPSEAARLAEIDGAVSHAADGLWCGMAMAAGVAAAMVADDWRDVVDAAIAATPEGSWTRRAMTRAVEIGRRHEDLGEALVELHERCTLPHYPWPDVAPEAAALALGIFTATKGEYVPSVLGGTNIGRDADTIAAMAGALAGALHGIEAVPAAWADAVQEIRGHCIHATAGTRLDELARELVTAGAAA</sequence>
<dbReference type="SUPFAM" id="SSF101478">
    <property type="entry name" value="ADP-ribosylglycohydrolase"/>
    <property type="match status" value="1"/>
</dbReference>
<dbReference type="OrthoDB" id="2822542at2"/>
<dbReference type="InterPro" id="IPR005502">
    <property type="entry name" value="Ribosyl_crysJ1"/>
</dbReference>
<keyword evidence="3" id="KW-1185">Reference proteome</keyword>
<feature type="binding site" evidence="1">
    <location>
        <position position="54"/>
    </location>
    <ligand>
        <name>Mg(2+)</name>
        <dbReference type="ChEBI" id="CHEBI:18420"/>
        <label>1</label>
    </ligand>
</feature>
<organism evidence="2 3">
    <name type="scientific">Beutenbergia cavernae (strain ATCC BAA-8 / DSM 12333 / CCUG 43141 / JCM 11478 / NBRC 16432 / NCIMB 13614 / HKI 0122)</name>
    <dbReference type="NCBI Taxonomy" id="471853"/>
    <lineage>
        <taxon>Bacteria</taxon>
        <taxon>Bacillati</taxon>
        <taxon>Actinomycetota</taxon>
        <taxon>Actinomycetes</taxon>
        <taxon>Micrococcales</taxon>
        <taxon>Beutenbergiaceae</taxon>
        <taxon>Beutenbergia</taxon>
    </lineage>
</organism>
<dbReference type="eggNOG" id="COG1397">
    <property type="taxonomic scope" value="Bacteria"/>
</dbReference>
<dbReference type="AlphaFoldDB" id="C5C2P4"/>
<feature type="binding site" evidence="1">
    <location>
        <position position="271"/>
    </location>
    <ligand>
        <name>Mg(2+)</name>
        <dbReference type="ChEBI" id="CHEBI:18420"/>
        <label>1</label>
    </ligand>
</feature>
<dbReference type="Gene3D" id="1.10.4080.10">
    <property type="entry name" value="ADP-ribosylation/Crystallin J1"/>
    <property type="match status" value="1"/>
</dbReference>
<keyword evidence="1" id="KW-0479">Metal-binding</keyword>
<dbReference type="InterPro" id="IPR050792">
    <property type="entry name" value="ADP-ribosylglycohydrolase"/>
</dbReference>
<dbReference type="InterPro" id="IPR036705">
    <property type="entry name" value="Ribosyl_crysJ1_sf"/>
</dbReference>
<comment type="cofactor">
    <cofactor evidence="1">
        <name>Mg(2+)</name>
        <dbReference type="ChEBI" id="CHEBI:18420"/>
    </cofactor>
    <text evidence="1">Binds 2 magnesium ions per subunit.</text>
</comment>
<dbReference type="EMBL" id="CP001618">
    <property type="protein sequence ID" value="ACQ79730.1"/>
    <property type="molecule type" value="Genomic_DNA"/>
</dbReference>
<accession>C5C2P4</accession>
<feature type="binding site" evidence="1">
    <location>
        <position position="53"/>
    </location>
    <ligand>
        <name>Mg(2+)</name>
        <dbReference type="ChEBI" id="CHEBI:18420"/>
        <label>1</label>
    </ligand>
</feature>
<evidence type="ECO:0000256" key="1">
    <source>
        <dbReference type="PIRSR" id="PIRSR605502-1"/>
    </source>
</evidence>
<dbReference type="PANTHER" id="PTHR16222:SF12">
    <property type="entry name" value="ADP-RIBOSYLGLYCOHYDROLASE-RELATED"/>
    <property type="match status" value="1"/>
</dbReference>
<dbReference type="KEGG" id="bcv:Bcav_1472"/>
<dbReference type="PANTHER" id="PTHR16222">
    <property type="entry name" value="ADP-RIBOSYLGLYCOHYDROLASE"/>
    <property type="match status" value="1"/>
</dbReference>
<feature type="binding site" evidence="1">
    <location>
        <position position="52"/>
    </location>
    <ligand>
        <name>Mg(2+)</name>
        <dbReference type="ChEBI" id="CHEBI:18420"/>
        <label>1</label>
    </ligand>
</feature>
<dbReference type="STRING" id="471853.Bcav_1472"/>
<reference evidence="2 3" key="1">
    <citation type="journal article" date="2009" name="Stand. Genomic Sci.">
        <title>Complete genome sequence of Beutenbergia cavernae type strain (HKI 0122).</title>
        <authorList>
            <person name="Land M."/>
            <person name="Pukall R."/>
            <person name="Abt B."/>
            <person name="Goker M."/>
            <person name="Rohde M."/>
            <person name="Glavina Del Rio T."/>
            <person name="Tice H."/>
            <person name="Copeland A."/>
            <person name="Cheng J.F."/>
            <person name="Lucas S."/>
            <person name="Chen F."/>
            <person name="Nolan M."/>
            <person name="Bruce D."/>
            <person name="Goodwin L."/>
            <person name="Pitluck S."/>
            <person name="Ivanova N."/>
            <person name="Mavromatis K."/>
            <person name="Ovchinnikova G."/>
            <person name="Pati A."/>
            <person name="Chen A."/>
            <person name="Palaniappan K."/>
            <person name="Hauser L."/>
            <person name="Chang Y.J."/>
            <person name="Jefferies C.C."/>
            <person name="Saunders E."/>
            <person name="Brettin T."/>
            <person name="Detter J.C."/>
            <person name="Han C."/>
            <person name="Chain P."/>
            <person name="Bristow J."/>
            <person name="Eisen J.A."/>
            <person name="Markowitz V."/>
            <person name="Hugenholtz P."/>
            <person name="Kyrpides N.C."/>
            <person name="Klenk H.P."/>
            <person name="Lapidus A."/>
        </authorList>
    </citation>
    <scope>NUCLEOTIDE SEQUENCE [LARGE SCALE GENOMIC DNA]</scope>
    <source>
        <strain evidence="3">ATCC BAA-8 / DSM 12333 / NBRC 16432</strain>
    </source>
</reference>
<dbReference type="GO" id="GO:0046872">
    <property type="term" value="F:metal ion binding"/>
    <property type="evidence" value="ECO:0007669"/>
    <property type="project" value="UniProtKB-KW"/>
</dbReference>
<proteinExistence type="predicted"/>
<gene>
    <name evidence="2" type="ordered locus">Bcav_1472</name>
</gene>
<evidence type="ECO:0000313" key="2">
    <source>
        <dbReference type="EMBL" id="ACQ79730.1"/>
    </source>
</evidence>
<feature type="binding site" evidence="1">
    <location>
        <position position="270"/>
    </location>
    <ligand>
        <name>Mg(2+)</name>
        <dbReference type="ChEBI" id="CHEBI:18420"/>
        <label>1</label>
    </ligand>
</feature>